<evidence type="ECO:0000256" key="3">
    <source>
        <dbReference type="ARBA" id="ARBA00022692"/>
    </source>
</evidence>
<protein>
    <submittedName>
        <fullName evidence="9">MotA_ExbB domain-containing protein</fullName>
    </submittedName>
</protein>
<sequence>MRFLIFGQFFDRLNEGGPVFMYPLFFMMLACIGLIAFSFLRGDEKGVLKKTVHHISLFAIVWGFLGQMIGLIGAFDAISVATGITPQVLAGGLKVALLCPTFGMVVFLIARLGIIGLTLKKGEA</sequence>
<keyword evidence="4 7" id="KW-1133">Transmembrane helix</keyword>
<evidence type="ECO:0000313" key="10">
    <source>
        <dbReference type="Proteomes" id="UP001497527"/>
    </source>
</evidence>
<dbReference type="RefSeq" id="WP_348716261.1">
    <property type="nucleotide sequence ID" value="NZ_CAXJIO010000011.1"/>
</dbReference>
<reference evidence="9 10" key="1">
    <citation type="submission" date="2024-05" db="EMBL/GenBank/DDBJ databases">
        <authorList>
            <person name="Duchaud E."/>
        </authorList>
    </citation>
    <scope>NUCLEOTIDE SEQUENCE [LARGE SCALE GENOMIC DNA]</scope>
    <source>
        <strain evidence="9">Ena-SAMPLE-TAB-13-05-2024-13:56:06:370-140308</strain>
    </source>
</reference>
<organism evidence="9 10">
    <name type="scientific">Tenacibaculum polynesiense</name>
    <dbReference type="NCBI Taxonomy" id="3137857"/>
    <lineage>
        <taxon>Bacteria</taxon>
        <taxon>Pseudomonadati</taxon>
        <taxon>Bacteroidota</taxon>
        <taxon>Flavobacteriia</taxon>
        <taxon>Flavobacteriales</taxon>
        <taxon>Flavobacteriaceae</taxon>
        <taxon>Tenacibaculum</taxon>
    </lineage>
</organism>
<dbReference type="Proteomes" id="UP001497527">
    <property type="component" value="Unassembled WGS sequence"/>
</dbReference>
<evidence type="ECO:0000256" key="2">
    <source>
        <dbReference type="ARBA" id="ARBA00022475"/>
    </source>
</evidence>
<proteinExistence type="inferred from homology"/>
<feature type="domain" description="MotA/TolQ/ExbB proton channel" evidence="8">
    <location>
        <begin position="51"/>
        <end position="110"/>
    </location>
</feature>
<evidence type="ECO:0000256" key="7">
    <source>
        <dbReference type="SAM" id="Phobius"/>
    </source>
</evidence>
<feature type="transmembrane region" description="Helical" evidence="7">
    <location>
        <begin position="95"/>
        <end position="119"/>
    </location>
</feature>
<accession>A0ABP1F2E6</accession>
<evidence type="ECO:0000256" key="5">
    <source>
        <dbReference type="ARBA" id="ARBA00023136"/>
    </source>
</evidence>
<dbReference type="InterPro" id="IPR002898">
    <property type="entry name" value="MotA_ExbB_proton_chnl"/>
</dbReference>
<gene>
    <name evidence="9" type="ORF">T190423A01A_20443</name>
</gene>
<keyword evidence="3 7" id="KW-0812">Transmembrane</keyword>
<evidence type="ECO:0000313" key="9">
    <source>
        <dbReference type="EMBL" id="CAL2102692.1"/>
    </source>
</evidence>
<feature type="transmembrane region" description="Helical" evidence="7">
    <location>
        <begin position="52"/>
        <end position="75"/>
    </location>
</feature>
<keyword evidence="6" id="KW-0653">Protein transport</keyword>
<keyword evidence="5 7" id="KW-0472">Membrane</keyword>
<keyword evidence="6" id="KW-0813">Transport</keyword>
<comment type="caution">
    <text evidence="9">The sequence shown here is derived from an EMBL/GenBank/DDBJ whole genome shotgun (WGS) entry which is preliminary data.</text>
</comment>
<keyword evidence="2" id="KW-1003">Cell membrane</keyword>
<evidence type="ECO:0000259" key="8">
    <source>
        <dbReference type="Pfam" id="PF01618"/>
    </source>
</evidence>
<dbReference type="Pfam" id="PF01618">
    <property type="entry name" value="MotA_ExbB"/>
    <property type="match status" value="1"/>
</dbReference>
<evidence type="ECO:0000256" key="4">
    <source>
        <dbReference type="ARBA" id="ARBA00022989"/>
    </source>
</evidence>
<evidence type="ECO:0000256" key="1">
    <source>
        <dbReference type="ARBA" id="ARBA00004651"/>
    </source>
</evidence>
<feature type="transmembrane region" description="Helical" evidence="7">
    <location>
        <begin position="20"/>
        <end position="40"/>
    </location>
</feature>
<dbReference type="PROSITE" id="PS51257">
    <property type="entry name" value="PROKAR_LIPOPROTEIN"/>
    <property type="match status" value="1"/>
</dbReference>
<keyword evidence="10" id="KW-1185">Reference proteome</keyword>
<evidence type="ECO:0000256" key="6">
    <source>
        <dbReference type="RuleBase" id="RU004057"/>
    </source>
</evidence>
<comment type="subcellular location">
    <subcellularLocation>
        <location evidence="1">Cell membrane</location>
        <topology evidence="1">Multi-pass membrane protein</topology>
    </subcellularLocation>
    <subcellularLocation>
        <location evidence="6">Membrane</location>
        <topology evidence="6">Multi-pass membrane protein</topology>
    </subcellularLocation>
</comment>
<dbReference type="EMBL" id="CAXJIO010000011">
    <property type="protein sequence ID" value="CAL2102692.1"/>
    <property type="molecule type" value="Genomic_DNA"/>
</dbReference>
<name>A0ABP1F2E6_9FLAO</name>
<comment type="similarity">
    <text evidence="6">Belongs to the exbB/tolQ family.</text>
</comment>